<evidence type="ECO:0000313" key="1">
    <source>
        <dbReference type="EMBL" id="KKN19238.1"/>
    </source>
</evidence>
<organism evidence="1">
    <name type="scientific">marine sediment metagenome</name>
    <dbReference type="NCBI Taxonomy" id="412755"/>
    <lineage>
        <taxon>unclassified sequences</taxon>
        <taxon>metagenomes</taxon>
        <taxon>ecological metagenomes</taxon>
    </lineage>
</organism>
<dbReference type="AlphaFoldDB" id="A0A0F9RPK3"/>
<name>A0A0F9RPK3_9ZZZZ</name>
<proteinExistence type="predicted"/>
<dbReference type="Gene3D" id="2.60.120.260">
    <property type="entry name" value="Galactose-binding domain-like"/>
    <property type="match status" value="1"/>
</dbReference>
<dbReference type="InterPro" id="IPR008979">
    <property type="entry name" value="Galactose-bd-like_sf"/>
</dbReference>
<comment type="caution">
    <text evidence="1">The sequence shown here is derived from an EMBL/GenBank/DDBJ whole genome shotgun (WGS) entry which is preliminary data.</text>
</comment>
<protein>
    <submittedName>
        <fullName evidence="1">Uncharacterized protein</fullName>
    </submittedName>
</protein>
<dbReference type="SUPFAM" id="SSF49785">
    <property type="entry name" value="Galactose-binding domain-like"/>
    <property type="match status" value="1"/>
</dbReference>
<gene>
    <name evidence="1" type="ORF">LCGC14_0947830</name>
</gene>
<sequence>MSDFTEFVQDEMAERPSVAAIAATGSILVKANNPFSKDYGALAQGTSGQVLLSAGAGAVPVWSSDSTNWDTAYTHSQNNSQAHSDYLINNGSDETSGTLTAAAFFTTGDITIDSDSSLLKLGAEQEYTIGYDGDNAVHTLTTGDFIFIGDKVGVNTTTPEGLLTIRRLGDGLPTMGSELVTNGDFASDLSGWTVTGSDWVWDSGTVLHNIGNTTALYQGISITNGTRYQVGFDFTSPAGSVIITFGSMIGSYFLSGNQTYTFAFRATSTGTANLTFTPTSAFDGTINNITVKAVTSPSEQLILVEDVARLNIMEFRSYTNNMAIGVGSLAYNTTGYLNMGLGINALRDNITGFGNTGIGVSALLENLTGQYNTAIGYLALEKNIYGVYNTAVGFGAVADNTTSNYLVGVGAAALGLATGAYNTGVGVFTAIDITSGTRNTIVGYYSGRGITTGSGNVILGAQIAGLAANLQNTVVIGAGNNLVRLIIDSSGHVQIPYDGRKLEFGAAQDYSIQWNNNSAFHYLTAGSFWFYGGPLIVGDTTDFVEFEADGMMVMNGTATIWDDIRVNALSTKLPAIGAPSFTQFADDGAGSTGVFTYMFDDSSEDQVFFNIIIPHGYKLGSDLEPHVHWSPQTTNAGRVDWFLEYTISNLDGTFGNTSTVTMSDTGDGTINKSQVTDAAIIDGTSLTLAALLICRLSRNGGVGTDTLVGDAAFLEFDIHFEQDTIGSREDFTK</sequence>
<reference evidence="1" key="1">
    <citation type="journal article" date="2015" name="Nature">
        <title>Complex archaea that bridge the gap between prokaryotes and eukaryotes.</title>
        <authorList>
            <person name="Spang A."/>
            <person name="Saw J.H."/>
            <person name="Jorgensen S.L."/>
            <person name="Zaremba-Niedzwiedzka K."/>
            <person name="Martijn J."/>
            <person name="Lind A.E."/>
            <person name="van Eijk R."/>
            <person name="Schleper C."/>
            <person name="Guy L."/>
            <person name="Ettema T.J."/>
        </authorList>
    </citation>
    <scope>NUCLEOTIDE SEQUENCE</scope>
</reference>
<accession>A0A0F9RPK3</accession>
<dbReference type="EMBL" id="LAZR01003354">
    <property type="protein sequence ID" value="KKN19238.1"/>
    <property type="molecule type" value="Genomic_DNA"/>
</dbReference>